<evidence type="ECO:0000313" key="3">
    <source>
        <dbReference type="EMBL" id="BAG00239.1"/>
    </source>
</evidence>
<evidence type="ECO:0000313" key="4">
    <source>
        <dbReference type="Proteomes" id="UP000001510"/>
    </source>
</evidence>
<sequence length="135" mass="15396">MLHFNKSLYFSPQPAIEILGFLGSSRAWNCTIKLYKSPLKIMLSKETTYSQARMNLASILDQVCDESQIIVIKRRNQKNVALIAEDELSSLLECVYLLRSPENAQRLFRSLAWTQTEDATPQTLAELKEELGIES</sequence>
<protein>
    <recommendedName>
        <fullName evidence="2">Antitoxin</fullName>
    </recommendedName>
</protein>
<dbReference type="EMBL" id="AP009552">
    <property type="protein sequence ID" value="BAG00239.1"/>
    <property type="molecule type" value="Genomic_DNA"/>
</dbReference>
<evidence type="ECO:0000256" key="1">
    <source>
        <dbReference type="ARBA" id="ARBA00009981"/>
    </source>
</evidence>
<reference evidence="3 4" key="1">
    <citation type="journal article" date="2007" name="DNA Res.">
        <title>Complete genomic structure of the bloom-forming toxic cyanobacterium Microcystis aeruginosa NIES-843.</title>
        <authorList>
            <person name="Kaneko T."/>
            <person name="Nakajima N."/>
            <person name="Okamoto S."/>
            <person name="Suzuki I."/>
            <person name="Tanabe Y."/>
            <person name="Tamaoki M."/>
            <person name="Nakamura Y."/>
            <person name="Kasai F."/>
            <person name="Watanabe A."/>
            <person name="Kawashima K."/>
            <person name="Kishida Y."/>
            <person name="Ono A."/>
            <person name="Shimizu Y."/>
            <person name="Takahashi C."/>
            <person name="Minami C."/>
            <person name="Fujishiro T."/>
            <person name="Kohara M."/>
            <person name="Katoh M."/>
            <person name="Nakazaki N."/>
            <person name="Nakayama S."/>
            <person name="Yamada M."/>
            <person name="Tabata S."/>
            <person name="Watanabe M.M."/>
        </authorList>
    </citation>
    <scope>NUCLEOTIDE SEQUENCE [LARGE SCALE GENOMIC DNA]</scope>
    <source>
        <strain evidence="4">NIES-843 / IAM M-247</strain>
    </source>
</reference>
<dbReference type="Proteomes" id="UP000001510">
    <property type="component" value="Chromosome"/>
</dbReference>
<dbReference type="Gene3D" id="1.10.1220.170">
    <property type="match status" value="1"/>
</dbReference>
<accession>B0JN75</accession>
<evidence type="ECO:0000256" key="2">
    <source>
        <dbReference type="RuleBase" id="RU362080"/>
    </source>
</evidence>
<dbReference type="SUPFAM" id="SSF143120">
    <property type="entry name" value="YefM-like"/>
    <property type="match status" value="1"/>
</dbReference>
<gene>
    <name evidence="3" type="ordered locus">MAE_04170</name>
</gene>
<keyword evidence="4" id="KW-1185">Reference proteome</keyword>
<dbReference type="EnsemblBacteria" id="BAG00239">
    <property type="protein sequence ID" value="BAG00239"/>
    <property type="gene ID" value="MAE_04170"/>
</dbReference>
<dbReference type="AlphaFoldDB" id="B0JN75"/>
<comment type="similarity">
    <text evidence="1 2">Belongs to the phD/YefM antitoxin family.</text>
</comment>
<name>B0JN75_MICAN</name>
<dbReference type="PANTHER" id="PTHR33713:SF6">
    <property type="entry name" value="ANTITOXIN YEFM"/>
    <property type="match status" value="1"/>
</dbReference>
<dbReference type="HOGENOM" id="CLU_155837_3_0_3"/>
<dbReference type="eggNOG" id="COG2161">
    <property type="taxonomic scope" value="Bacteria"/>
</dbReference>
<comment type="function">
    <text evidence="2">Antitoxin component of a type II toxin-antitoxin (TA) system.</text>
</comment>
<dbReference type="InterPro" id="IPR036165">
    <property type="entry name" value="YefM-like_sf"/>
</dbReference>
<dbReference type="STRING" id="449447.MAE_04170"/>
<dbReference type="PaxDb" id="449447-MAE_04170"/>
<proteinExistence type="inferred from homology"/>
<dbReference type="PANTHER" id="PTHR33713">
    <property type="entry name" value="ANTITOXIN YAFN-RELATED"/>
    <property type="match status" value="1"/>
</dbReference>
<dbReference type="Gene3D" id="3.40.1620.10">
    <property type="entry name" value="YefM-like domain"/>
    <property type="match status" value="1"/>
</dbReference>
<dbReference type="InterPro" id="IPR051405">
    <property type="entry name" value="phD/YefM_antitoxin"/>
</dbReference>
<dbReference type="KEGG" id="mar:MAE_04170"/>
<dbReference type="Pfam" id="PF02604">
    <property type="entry name" value="PhdYeFM_antitox"/>
    <property type="match status" value="1"/>
</dbReference>
<dbReference type="InterPro" id="IPR006442">
    <property type="entry name" value="Antitoxin_Phd/YefM"/>
</dbReference>
<organism evidence="3 4">
    <name type="scientific">Microcystis aeruginosa (strain NIES-843 / IAM M-2473)</name>
    <dbReference type="NCBI Taxonomy" id="449447"/>
    <lineage>
        <taxon>Bacteria</taxon>
        <taxon>Bacillati</taxon>
        <taxon>Cyanobacteriota</taxon>
        <taxon>Cyanophyceae</taxon>
        <taxon>Oscillatoriophycideae</taxon>
        <taxon>Chroococcales</taxon>
        <taxon>Microcystaceae</taxon>
        <taxon>Microcystis</taxon>
    </lineage>
</organism>